<dbReference type="EMBL" id="GBXM01018032">
    <property type="protein sequence ID" value="JAH90545.1"/>
    <property type="molecule type" value="Transcribed_RNA"/>
</dbReference>
<reference evidence="2" key="1">
    <citation type="submission" date="2014-11" db="EMBL/GenBank/DDBJ databases">
        <authorList>
            <person name="Amaro Gonzalez C."/>
        </authorList>
    </citation>
    <scope>NUCLEOTIDE SEQUENCE</scope>
</reference>
<protein>
    <submittedName>
        <fullName evidence="2">Uncharacterized protein</fullName>
    </submittedName>
</protein>
<proteinExistence type="predicted"/>
<name>A0A0E9WLS1_ANGAN</name>
<sequence>MIKLLFIKDKMSKKIILCCINSELKLFCGNMVLLLWIKLCCCLVPMQIPNLDRHSEANL</sequence>
<keyword evidence="1" id="KW-0472">Membrane</keyword>
<keyword evidence="1" id="KW-1133">Transmembrane helix</keyword>
<accession>A0A0E9WLS1</accession>
<reference evidence="2" key="2">
    <citation type="journal article" date="2015" name="Fish Shellfish Immunol.">
        <title>Early steps in the European eel (Anguilla anguilla)-Vibrio vulnificus interaction in the gills: Role of the RtxA13 toxin.</title>
        <authorList>
            <person name="Callol A."/>
            <person name="Pajuelo D."/>
            <person name="Ebbesson L."/>
            <person name="Teles M."/>
            <person name="MacKenzie S."/>
            <person name="Amaro C."/>
        </authorList>
    </citation>
    <scope>NUCLEOTIDE SEQUENCE</scope>
</reference>
<evidence type="ECO:0000313" key="2">
    <source>
        <dbReference type="EMBL" id="JAH90545.1"/>
    </source>
</evidence>
<organism evidence="2">
    <name type="scientific">Anguilla anguilla</name>
    <name type="common">European freshwater eel</name>
    <name type="synonym">Muraena anguilla</name>
    <dbReference type="NCBI Taxonomy" id="7936"/>
    <lineage>
        <taxon>Eukaryota</taxon>
        <taxon>Metazoa</taxon>
        <taxon>Chordata</taxon>
        <taxon>Craniata</taxon>
        <taxon>Vertebrata</taxon>
        <taxon>Euteleostomi</taxon>
        <taxon>Actinopterygii</taxon>
        <taxon>Neopterygii</taxon>
        <taxon>Teleostei</taxon>
        <taxon>Anguilliformes</taxon>
        <taxon>Anguillidae</taxon>
        <taxon>Anguilla</taxon>
    </lineage>
</organism>
<dbReference type="AlphaFoldDB" id="A0A0E9WLS1"/>
<feature type="transmembrane region" description="Helical" evidence="1">
    <location>
        <begin position="15"/>
        <end position="37"/>
    </location>
</feature>
<keyword evidence="1" id="KW-0812">Transmembrane</keyword>
<evidence type="ECO:0000256" key="1">
    <source>
        <dbReference type="SAM" id="Phobius"/>
    </source>
</evidence>